<keyword evidence="3" id="KW-1185">Reference proteome</keyword>
<dbReference type="Proteomes" id="UP000770015">
    <property type="component" value="Unassembled WGS sequence"/>
</dbReference>
<protein>
    <submittedName>
        <fullName evidence="2">Uncharacterized protein</fullName>
    </submittedName>
</protein>
<feature type="region of interest" description="Disordered" evidence="1">
    <location>
        <begin position="96"/>
        <end position="161"/>
    </location>
</feature>
<gene>
    <name evidence="2" type="ORF">F5X68DRAFT_254092</name>
</gene>
<dbReference type="AlphaFoldDB" id="A0A9P8VF31"/>
<feature type="compositionally biased region" description="Acidic residues" evidence="1">
    <location>
        <begin position="109"/>
        <end position="147"/>
    </location>
</feature>
<organism evidence="2 3">
    <name type="scientific">Plectosphaerella plurivora</name>
    <dbReference type="NCBI Taxonomy" id="936078"/>
    <lineage>
        <taxon>Eukaryota</taxon>
        <taxon>Fungi</taxon>
        <taxon>Dikarya</taxon>
        <taxon>Ascomycota</taxon>
        <taxon>Pezizomycotina</taxon>
        <taxon>Sordariomycetes</taxon>
        <taxon>Hypocreomycetidae</taxon>
        <taxon>Glomerellales</taxon>
        <taxon>Plectosphaerellaceae</taxon>
        <taxon>Plectosphaerella</taxon>
    </lineage>
</organism>
<name>A0A9P8VF31_9PEZI</name>
<evidence type="ECO:0000313" key="3">
    <source>
        <dbReference type="Proteomes" id="UP000770015"/>
    </source>
</evidence>
<sequence length="373" mass="42435">MSGQAKLDKLPEELIGYICEALTEDDTDYRESLEPLAKLARVCKKVSGPALRELANFERELGQPIEFCYGLRTGDLEAVKRAIQKGWQIDELEDEEFEFADGTPYADATSDDDMLNDSSSDSESESDDDVMDVDGDTEMSNDDGLDSDEPKGASKLSKQDRNTNGYGLPLFRTLMDDFGDGTKGFIEHGNLDVARTLLKHGASMAVPHFVECHGVDNRRRMELIRVFQQHKNQEPTHHAPRCSLYDSLDTGSVLWFWALCRQQFDLCDLLKQYGAPVPQTDDELKLTLLMAFYGRSERGDTFPKYPHISLSEFPYRATFGDSARRQFMGTHYRGNILKYLTTKIAPETSFLKKRESRDSWLKEYEFGFLTEKS</sequence>
<dbReference type="EMBL" id="JAGSXJ010000007">
    <property type="protein sequence ID" value="KAH6689640.1"/>
    <property type="molecule type" value="Genomic_DNA"/>
</dbReference>
<dbReference type="OrthoDB" id="626167at2759"/>
<accession>A0A9P8VF31</accession>
<comment type="caution">
    <text evidence="2">The sequence shown here is derived from an EMBL/GenBank/DDBJ whole genome shotgun (WGS) entry which is preliminary data.</text>
</comment>
<proteinExistence type="predicted"/>
<evidence type="ECO:0000313" key="2">
    <source>
        <dbReference type="EMBL" id="KAH6689640.1"/>
    </source>
</evidence>
<feature type="compositionally biased region" description="Basic and acidic residues" evidence="1">
    <location>
        <begin position="148"/>
        <end position="161"/>
    </location>
</feature>
<reference evidence="2" key="1">
    <citation type="journal article" date="2021" name="Nat. Commun.">
        <title>Genetic determinants of endophytism in the Arabidopsis root mycobiome.</title>
        <authorList>
            <person name="Mesny F."/>
            <person name="Miyauchi S."/>
            <person name="Thiergart T."/>
            <person name="Pickel B."/>
            <person name="Atanasova L."/>
            <person name="Karlsson M."/>
            <person name="Huettel B."/>
            <person name="Barry K.W."/>
            <person name="Haridas S."/>
            <person name="Chen C."/>
            <person name="Bauer D."/>
            <person name="Andreopoulos W."/>
            <person name="Pangilinan J."/>
            <person name="LaButti K."/>
            <person name="Riley R."/>
            <person name="Lipzen A."/>
            <person name="Clum A."/>
            <person name="Drula E."/>
            <person name="Henrissat B."/>
            <person name="Kohler A."/>
            <person name="Grigoriev I.V."/>
            <person name="Martin F.M."/>
            <person name="Hacquard S."/>
        </authorList>
    </citation>
    <scope>NUCLEOTIDE SEQUENCE</scope>
    <source>
        <strain evidence="2">MPI-SDFR-AT-0117</strain>
    </source>
</reference>
<evidence type="ECO:0000256" key="1">
    <source>
        <dbReference type="SAM" id="MobiDB-lite"/>
    </source>
</evidence>